<dbReference type="GO" id="GO:0005886">
    <property type="term" value="C:plasma membrane"/>
    <property type="evidence" value="ECO:0007669"/>
    <property type="project" value="UniProtKB-SubCell"/>
</dbReference>
<feature type="transmembrane region" description="Helical" evidence="9">
    <location>
        <begin position="166"/>
        <end position="187"/>
    </location>
</feature>
<feature type="transmembrane region" description="Helical" evidence="9">
    <location>
        <begin position="38"/>
        <end position="56"/>
    </location>
</feature>
<evidence type="ECO:0000256" key="8">
    <source>
        <dbReference type="RuleBase" id="RU000477"/>
    </source>
</evidence>
<dbReference type="PRINTS" id="PR00783">
    <property type="entry name" value="MINTRINSICP"/>
</dbReference>
<keyword evidence="7 9" id="KW-0472">Membrane</keyword>
<comment type="similarity">
    <text evidence="2 8">Belongs to the MIP/aquaporin (TC 1.A.8) family.</text>
</comment>
<protein>
    <submittedName>
        <fullName evidence="10">Aquaporin Z</fullName>
    </submittedName>
</protein>
<organism evidence="10 11">
    <name type="scientific">Paraburkholderia acidisoli</name>
    <dbReference type="NCBI Taxonomy" id="2571748"/>
    <lineage>
        <taxon>Bacteria</taxon>
        <taxon>Pseudomonadati</taxon>
        <taxon>Pseudomonadota</taxon>
        <taxon>Betaproteobacteria</taxon>
        <taxon>Burkholderiales</taxon>
        <taxon>Burkholderiaceae</taxon>
        <taxon>Paraburkholderia</taxon>
    </lineage>
</organism>
<evidence type="ECO:0000256" key="1">
    <source>
        <dbReference type="ARBA" id="ARBA00004651"/>
    </source>
</evidence>
<evidence type="ECO:0000256" key="3">
    <source>
        <dbReference type="ARBA" id="ARBA00022448"/>
    </source>
</evidence>
<dbReference type="InterPro" id="IPR034294">
    <property type="entry name" value="Aquaporin_transptr"/>
</dbReference>
<keyword evidence="3 8" id="KW-0813">Transport</keyword>
<evidence type="ECO:0000256" key="5">
    <source>
        <dbReference type="ARBA" id="ARBA00022692"/>
    </source>
</evidence>
<dbReference type="PROSITE" id="PS00221">
    <property type="entry name" value="MIP"/>
    <property type="match status" value="1"/>
</dbReference>
<dbReference type="InterPro" id="IPR000425">
    <property type="entry name" value="MIP"/>
</dbReference>
<sequence length="246" mass="25222">MKLGKRLAVEGAGTAWLVFAGCAATVLNASVPAQGCNVLEMAMAFGLALTVANYAAARPSSAHFNPAVTIGYAISRRFPVRDVAPYIAAQTIGAIVGAALLVRIASGRPGFSVAVADFASNGYDDHSPGEYALAAVFSLELVLTFVLVFVHLAMSSTSGRRKSAPVALGACLMAIYLVAVPVSNGGANPARSTAPALFVGDWALDQLWLFWAAPLIGGAAAGVAHRFLGKPRELAAPEAAPLRDGS</sequence>
<dbReference type="SUPFAM" id="SSF81338">
    <property type="entry name" value="Aquaporin-like"/>
    <property type="match status" value="1"/>
</dbReference>
<feature type="transmembrane region" description="Helical" evidence="9">
    <location>
        <begin position="83"/>
        <end position="105"/>
    </location>
</feature>
<dbReference type="PANTHER" id="PTHR19139">
    <property type="entry name" value="AQUAPORIN TRANSPORTER"/>
    <property type="match status" value="1"/>
</dbReference>
<name>A0A7Z2JCX2_9BURK</name>
<feature type="transmembrane region" description="Helical" evidence="9">
    <location>
        <begin position="131"/>
        <end position="154"/>
    </location>
</feature>
<keyword evidence="11" id="KW-1185">Reference proteome</keyword>
<keyword evidence="6 9" id="KW-1133">Transmembrane helix</keyword>
<evidence type="ECO:0000256" key="4">
    <source>
        <dbReference type="ARBA" id="ARBA00022475"/>
    </source>
</evidence>
<dbReference type="Pfam" id="PF00230">
    <property type="entry name" value="MIP"/>
    <property type="match status" value="1"/>
</dbReference>
<reference evidence="10 11" key="1">
    <citation type="submission" date="2019-12" db="EMBL/GenBank/DDBJ databases">
        <title>Paraburkholderia acidiphila 7Q-K02 sp. nov and Paraburkholderia acidisoli DHF22 sp. nov., two strains isolated from forest soil.</title>
        <authorList>
            <person name="Gao Z."/>
            <person name="Qiu L."/>
        </authorList>
    </citation>
    <scope>NUCLEOTIDE SEQUENCE [LARGE SCALE GENOMIC DNA]</scope>
    <source>
        <strain evidence="10 11">DHF22</strain>
    </source>
</reference>
<comment type="subcellular location">
    <subcellularLocation>
        <location evidence="1">Cell membrane</location>
        <topology evidence="1">Multi-pass membrane protein</topology>
    </subcellularLocation>
</comment>
<proteinExistence type="inferred from homology"/>
<accession>A0A7Z2JCX2</accession>
<keyword evidence="5 8" id="KW-0812">Transmembrane</keyword>
<dbReference type="OrthoDB" id="9807293at2"/>
<evidence type="ECO:0000313" key="11">
    <source>
        <dbReference type="Proteomes" id="UP000433577"/>
    </source>
</evidence>
<evidence type="ECO:0000256" key="9">
    <source>
        <dbReference type="SAM" id="Phobius"/>
    </source>
</evidence>
<evidence type="ECO:0000313" key="10">
    <source>
        <dbReference type="EMBL" id="QGZ60532.1"/>
    </source>
</evidence>
<dbReference type="KEGG" id="pacs:FAZ98_01615"/>
<dbReference type="RefSeq" id="WP_158948141.1">
    <property type="nucleotide sequence ID" value="NZ_CP046913.1"/>
</dbReference>
<dbReference type="InterPro" id="IPR022357">
    <property type="entry name" value="MIP_CS"/>
</dbReference>
<dbReference type="InterPro" id="IPR023271">
    <property type="entry name" value="Aquaporin-like"/>
</dbReference>
<dbReference type="Gene3D" id="1.20.1080.10">
    <property type="entry name" value="Glycerol uptake facilitator protein"/>
    <property type="match status" value="1"/>
</dbReference>
<dbReference type="GO" id="GO:0015250">
    <property type="term" value="F:water channel activity"/>
    <property type="evidence" value="ECO:0007669"/>
    <property type="project" value="TreeGrafter"/>
</dbReference>
<keyword evidence="4" id="KW-1003">Cell membrane</keyword>
<evidence type="ECO:0000256" key="6">
    <source>
        <dbReference type="ARBA" id="ARBA00022989"/>
    </source>
</evidence>
<dbReference type="AlphaFoldDB" id="A0A7Z2JCX2"/>
<dbReference type="PANTHER" id="PTHR19139:SF199">
    <property type="entry name" value="MIP17260P"/>
    <property type="match status" value="1"/>
</dbReference>
<gene>
    <name evidence="10" type="ORF">FAZ98_01615</name>
</gene>
<evidence type="ECO:0000256" key="7">
    <source>
        <dbReference type="ARBA" id="ARBA00023136"/>
    </source>
</evidence>
<dbReference type="EMBL" id="CP046913">
    <property type="protein sequence ID" value="QGZ60532.1"/>
    <property type="molecule type" value="Genomic_DNA"/>
</dbReference>
<evidence type="ECO:0000256" key="2">
    <source>
        <dbReference type="ARBA" id="ARBA00006175"/>
    </source>
</evidence>
<dbReference type="Proteomes" id="UP000433577">
    <property type="component" value="Chromosome 1"/>
</dbReference>
<feature type="transmembrane region" description="Helical" evidence="9">
    <location>
        <begin position="207"/>
        <end position="228"/>
    </location>
</feature>
<dbReference type="PROSITE" id="PS51257">
    <property type="entry name" value="PROKAR_LIPOPROTEIN"/>
    <property type="match status" value="1"/>
</dbReference>